<keyword evidence="3" id="KW-0238">DNA-binding</keyword>
<evidence type="ECO:0000259" key="6">
    <source>
        <dbReference type="PROSITE" id="PS50863"/>
    </source>
</evidence>
<comment type="subcellular location">
    <subcellularLocation>
        <location evidence="1">Nucleus</location>
    </subcellularLocation>
</comment>
<dbReference type="EMBL" id="CAKOAT010508487">
    <property type="protein sequence ID" value="CAH8381317.1"/>
    <property type="molecule type" value="Genomic_DNA"/>
</dbReference>
<evidence type="ECO:0000256" key="3">
    <source>
        <dbReference type="ARBA" id="ARBA00023125"/>
    </source>
</evidence>
<name>A0ABC8LCJ1_ERUVS</name>
<gene>
    <name evidence="7" type="ORF">ERUC_LOCUS33800</name>
</gene>
<evidence type="ECO:0000256" key="4">
    <source>
        <dbReference type="ARBA" id="ARBA00023163"/>
    </source>
</evidence>
<evidence type="ECO:0000313" key="7">
    <source>
        <dbReference type="EMBL" id="CAH8381317.1"/>
    </source>
</evidence>
<evidence type="ECO:0000256" key="5">
    <source>
        <dbReference type="ARBA" id="ARBA00023242"/>
    </source>
</evidence>
<dbReference type="SUPFAM" id="SSF101936">
    <property type="entry name" value="DNA-binding pseudobarrel domain"/>
    <property type="match status" value="1"/>
</dbReference>
<accession>A0ABC8LCJ1</accession>
<evidence type="ECO:0000256" key="1">
    <source>
        <dbReference type="ARBA" id="ARBA00004123"/>
    </source>
</evidence>
<evidence type="ECO:0000256" key="2">
    <source>
        <dbReference type="ARBA" id="ARBA00023015"/>
    </source>
</evidence>
<dbReference type="PROSITE" id="PS50863">
    <property type="entry name" value="B3"/>
    <property type="match status" value="1"/>
</dbReference>
<dbReference type="PANTHER" id="PTHR31920:SF145">
    <property type="entry name" value="B3 DOMAIN-CONTAINING PROTEIN REM20-LIKE ISOFORM X1"/>
    <property type="match status" value="1"/>
</dbReference>
<keyword evidence="4" id="KW-0804">Transcription</keyword>
<proteinExistence type="predicted"/>
<keyword evidence="2" id="KW-0805">Transcription regulation</keyword>
<feature type="domain" description="TF-B3" evidence="6">
    <location>
        <begin position="8"/>
        <end position="101"/>
    </location>
</feature>
<protein>
    <recommendedName>
        <fullName evidence="6">TF-B3 domain-containing protein</fullName>
    </recommendedName>
</protein>
<dbReference type="PANTHER" id="PTHR31920">
    <property type="entry name" value="B3 DOMAIN-CONTAINING"/>
    <property type="match status" value="1"/>
</dbReference>
<reference evidence="7 8" key="1">
    <citation type="submission" date="2022-03" db="EMBL/GenBank/DDBJ databases">
        <authorList>
            <person name="Macdonald S."/>
            <person name="Ahmed S."/>
            <person name="Newling K."/>
        </authorList>
    </citation>
    <scope>NUCLEOTIDE SEQUENCE [LARGE SCALE GENOMIC DNA]</scope>
</reference>
<dbReference type="GO" id="GO:0005634">
    <property type="term" value="C:nucleus"/>
    <property type="evidence" value="ECO:0007669"/>
    <property type="project" value="UniProtKB-SubCell"/>
</dbReference>
<dbReference type="SMART" id="SM01019">
    <property type="entry name" value="B3"/>
    <property type="match status" value="1"/>
</dbReference>
<dbReference type="AlphaFoldDB" id="A0ABC8LCJ1"/>
<dbReference type="InterPro" id="IPR003340">
    <property type="entry name" value="B3_DNA-bd"/>
</dbReference>
<keyword evidence="8" id="KW-1185">Reference proteome</keyword>
<dbReference type="Pfam" id="PF02362">
    <property type="entry name" value="B3"/>
    <property type="match status" value="1"/>
</dbReference>
<organism evidence="7 8">
    <name type="scientific">Eruca vesicaria subsp. sativa</name>
    <name type="common">Garden rocket</name>
    <name type="synonym">Eruca sativa</name>
    <dbReference type="NCBI Taxonomy" id="29727"/>
    <lineage>
        <taxon>Eukaryota</taxon>
        <taxon>Viridiplantae</taxon>
        <taxon>Streptophyta</taxon>
        <taxon>Embryophyta</taxon>
        <taxon>Tracheophyta</taxon>
        <taxon>Spermatophyta</taxon>
        <taxon>Magnoliopsida</taxon>
        <taxon>eudicotyledons</taxon>
        <taxon>Gunneridae</taxon>
        <taxon>Pentapetalae</taxon>
        <taxon>rosids</taxon>
        <taxon>malvids</taxon>
        <taxon>Brassicales</taxon>
        <taxon>Brassicaceae</taxon>
        <taxon>Brassiceae</taxon>
        <taxon>Eruca</taxon>
    </lineage>
</organism>
<keyword evidence="5" id="KW-0539">Nucleus</keyword>
<evidence type="ECO:0000313" key="8">
    <source>
        <dbReference type="Proteomes" id="UP001642260"/>
    </source>
</evidence>
<sequence length="133" mass="15413">MAATDEDQRFLMPFISHKSAESLAIPLGFNEHFPDTLPNTVDLLDYCGRSWTIRMKRRGETLFLTVGWENFVKDNELEDGKMMNFIYDCNRTFHVIIFGHGSVSEFRVFPQVVIDVSDYATGEDEDEEENNSY</sequence>
<dbReference type="Proteomes" id="UP001642260">
    <property type="component" value="Unassembled WGS sequence"/>
</dbReference>
<dbReference type="Gene3D" id="2.40.330.10">
    <property type="entry name" value="DNA-binding pseudobarrel domain"/>
    <property type="match status" value="1"/>
</dbReference>
<comment type="caution">
    <text evidence="7">The sequence shown here is derived from an EMBL/GenBank/DDBJ whole genome shotgun (WGS) entry which is preliminary data.</text>
</comment>
<dbReference type="GO" id="GO:0003677">
    <property type="term" value="F:DNA binding"/>
    <property type="evidence" value="ECO:0007669"/>
    <property type="project" value="UniProtKB-KW"/>
</dbReference>
<dbReference type="InterPro" id="IPR050655">
    <property type="entry name" value="Plant_B3_domain"/>
</dbReference>
<dbReference type="InterPro" id="IPR015300">
    <property type="entry name" value="DNA-bd_pseudobarrel_sf"/>
</dbReference>